<organism evidence="7 8">
    <name type="scientific">Sphingomonas lenta</name>
    <dbReference type="NCBI Taxonomy" id="1141887"/>
    <lineage>
        <taxon>Bacteria</taxon>
        <taxon>Pseudomonadati</taxon>
        <taxon>Pseudomonadota</taxon>
        <taxon>Alphaproteobacteria</taxon>
        <taxon>Sphingomonadales</taxon>
        <taxon>Sphingomonadaceae</taxon>
        <taxon>Sphingomonas</taxon>
    </lineage>
</organism>
<comment type="caution">
    <text evidence="7">The sequence shown here is derived from an EMBL/GenBank/DDBJ whole genome shotgun (WGS) entry which is preliminary data.</text>
</comment>
<feature type="transmembrane region" description="Helical" evidence="5">
    <location>
        <begin position="61"/>
        <end position="83"/>
    </location>
</feature>
<evidence type="ECO:0000256" key="2">
    <source>
        <dbReference type="ARBA" id="ARBA00022692"/>
    </source>
</evidence>
<feature type="transmembrane region" description="Helical" evidence="5">
    <location>
        <begin position="36"/>
        <end position="55"/>
    </location>
</feature>
<name>A0A2A2SJ52_9SPHN</name>
<dbReference type="Proteomes" id="UP000218151">
    <property type="component" value="Unassembled WGS sequence"/>
</dbReference>
<evidence type="ECO:0000256" key="3">
    <source>
        <dbReference type="ARBA" id="ARBA00022989"/>
    </source>
</evidence>
<dbReference type="OrthoDB" id="582337at2"/>
<dbReference type="GO" id="GO:0012505">
    <property type="term" value="C:endomembrane system"/>
    <property type="evidence" value="ECO:0007669"/>
    <property type="project" value="UniProtKB-SubCell"/>
</dbReference>
<sequence>MADDHPRGEKRTELADDRTSLASDRTMLASERTLAAWWRTVIASLAAAIALVKIYEEVEPAWAVRAAATVPVALALVILFVAARRYTRTAKRIESECVERVPRAELWVGTALLFLLCLAAGWAVWTLR</sequence>
<feature type="domain" description="DUF202" evidence="6">
    <location>
        <begin position="25"/>
        <end position="91"/>
    </location>
</feature>
<evidence type="ECO:0000256" key="1">
    <source>
        <dbReference type="ARBA" id="ARBA00004127"/>
    </source>
</evidence>
<protein>
    <recommendedName>
        <fullName evidence="6">DUF202 domain-containing protein</fullName>
    </recommendedName>
</protein>
<evidence type="ECO:0000313" key="7">
    <source>
        <dbReference type="EMBL" id="PAX09253.1"/>
    </source>
</evidence>
<evidence type="ECO:0000313" key="8">
    <source>
        <dbReference type="Proteomes" id="UP000218151"/>
    </source>
</evidence>
<feature type="transmembrane region" description="Helical" evidence="5">
    <location>
        <begin position="104"/>
        <end position="125"/>
    </location>
</feature>
<evidence type="ECO:0000256" key="5">
    <source>
        <dbReference type="SAM" id="Phobius"/>
    </source>
</evidence>
<comment type="subcellular location">
    <subcellularLocation>
        <location evidence="1">Endomembrane system</location>
        <topology evidence="1">Multi-pass membrane protein</topology>
    </subcellularLocation>
</comment>
<dbReference type="RefSeq" id="WP_095996359.1">
    <property type="nucleotide sequence ID" value="NZ_NSLI01000001.1"/>
</dbReference>
<gene>
    <name evidence="7" type="ORF">CKY28_00335</name>
</gene>
<dbReference type="EMBL" id="NSLI01000001">
    <property type="protein sequence ID" value="PAX09253.1"/>
    <property type="molecule type" value="Genomic_DNA"/>
</dbReference>
<evidence type="ECO:0000259" key="6">
    <source>
        <dbReference type="Pfam" id="PF02656"/>
    </source>
</evidence>
<dbReference type="Pfam" id="PF02656">
    <property type="entry name" value="DUF202"/>
    <property type="match status" value="1"/>
</dbReference>
<dbReference type="AlphaFoldDB" id="A0A2A2SJ52"/>
<keyword evidence="2 5" id="KW-0812">Transmembrane</keyword>
<evidence type="ECO:0000256" key="4">
    <source>
        <dbReference type="ARBA" id="ARBA00023136"/>
    </source>
</evidence>
<keyword evidence="8" id="KW-1185">Reference proteome</keyword>
<reference evidence="8" key="1">
    <citation type="submission" date="2017-09" db="EMBL/GenBank/DDBJ databases">
        <authorList>
            <person name="Feng G."/>
            <person name="Zhu H."/>
        </authorList>
    </citation>
    <scope>NUCLEOTIDE SEQUENCE [LARGE SCALE GENOMIC DNA]</scope>
    <source>
        <strain evidence="8">1PNM-20</strain>
    </source>
</reference>
<dbReference type="InterPro" id="IPR003807">
    <property type="entry name" value="DUF202"/>
</dbReference>
<proteinExistence type="predicted"/>
<accession>A0A2A2SJ52</accession>
<keyword evidence="4 5" id="KW-0472">Membrane</keyword>
<keyword evidence="3 5" id="KW-1133">Transmembrane helix</keyword>